<name>G8ZL88_TORDE</name>
<evidence type="ECO:0000256" key="1">
    <source>
        <dbReference type="SAM" id="MobiDB-lite"/>
    </source>
</evidence>
<feature type="domain" description="Myb/SANT-like DNA-binding" evidence="2">
    <location>
        <begin position="27"/>
        <end position="68"/>
    </location>
</feature>
<dbReference type="InterPro" id="IPR028002">
    <property type="entry name" value="Myb_DNA-bind_5"/>
</dbReference>
<dbReference type="FunCoup" id="G8ZL88">
    <property type="interactions" value="638"/>
</dbReference>
<dbReference type="EMBL" id="HE616742">
    <property type="protein sequence ID" value="CCE89382.1"/>
    <property type="molecule type" value="Genomic_DNA"/>
</dbReference>
<gene>
    <name evidence="3" type="primary">TDEL0A00500</name>
    <name evidence="3" type="ORF">TDEL_0A00500</name>
</gene>
<reference evidence="3 4" key="1">
    <citation type="journal article" date="2011" name="Proc. Natl. Acad. Sci. U.S.A.">
        <title>Evolutionary erosion of yeast sex chromosomes by mating-type switching accidents.</title>
        <authorList>
            <person name="Gordon J.L."/>
            <person name="Armisen D."/>
            <person name="Proux-Wera E."/>
            <person name="Oheigeartaigh S.S."/>
            <person name="Byrne K.P."/>
            <person name="Wolfe K.H."/>
        </authorList>
    </citation>
    <scope>NUCLEOTIDE SEQUENCE [LARGE SCALE GENOMIC DNA]</scope>
    <source>
        <strain evidence="4">ATCC 10662 / CBS 1146 / NBRC 0425 / NCYC 2629 / NRRL Y-866</strain>
    </source>
</reference>
<dbReference type="AlphaFoldDB" id="G8ZL88"/>
<dbReference type="InParanoid" id="G8ZL88"/>
<accession>G8ZL88</accession>
<dbReference type="Pfam" id="PF13873">
    <property type="entry name" value="Myb_DNA-bind_5"/>
    <property type="match status" value="1"/>
</dbReference>
<feature type="compositionally biased region" description="Basic and acidic residues" evidence="1">
    <location>
        <begin position="237"/>
        <end position="247"/>
    </location>
</feature>
<dbReference type="HOGENOM" id="CLU_1125197_0_0_1"/>
<proteinExistence type="predicted"/>
<dbReference type="STRING" id="1076872.G8ZL88"/>
<dbReference type="GeneID" id="11502864"/>
<dbReference type="KEGG" id="tdl:TDEL_0A00500"/>
<dbReference type="OrthoDB" id="4066471at2759"/>
<organism evidence="3 4">
    <name type="scientific">Torulaspora delbrueckii</name>
    <name type="common">Yeast</name>
    <name type="synonym">Candida colliculosa</name>
    <dbReference type="NCBI Taxonomy" id="4950"/>
    <lineage>
        <taxon>Eukaryota</taxon>
        <taxon>Fungi</taxon>
        <taxon>Dikarya</taxon>
        <taxon>Ascomycota</taxon>
        <taxon>Saccharomycotina</taxon>
        <taxon>Saccharomycetes</taxon>
        <taxon>Saccharomycetales</taxon>
        <taxon>Saccharomycetaceae</taxon>
        <taxon>Torulaspora</taxon>
    </lineage>
</organism>
<feature type="region of interest" description="Disordered" evidence="1">
    <location>
        <begin position="169"/>
        <end position="247"/>
    </location>
</feature>
<dbReference type="RefSeq" id="XP_003678593.1">
    <property type="nucleotide sequence ID" value="XM_003678545.1"/>
</dbReference>
<feature type="compositionally biased region" description="Polar residues" evidence="1">
    <location>
        <begin position="187"/>
        <end position="205"/>
    </location>
</feature>
<sequence length="247" mass="27671">MAEKSLSADDCVLLQLMDKFKPHLKPYAYRQDAWSRVLNEYNGLTDSLYRQARTLRVKFEKMKQLCKDSHRGNIDLENFELLKKLADETGEGKSKRSKVKKNHVKKMASAESSLRPDFNIDHKSSTLLADEVEIIAPQINTTQRNDGLQPPPLDSIVVGFGQGLDPASLATLPTYDHPMARDYDGSSPLSNKSSISRVHQNQNGSPAMEEEDDDPTQPPPLDSITVGFRQAQKSRNHQLDDVARPGT</sequence>
<protein>
    <recommendedName>
        <fullName evidence="2">Myb/SANT-like DNA-binding domain-containing protein</fullName>
    </recommendedName>
</protein>
<evidence type="ECO:0000313" key="3">
    <source>
        <dbReference type="EMBL" id="CCE89382.1"/>
    </source>
</evidence>
<dbReference type="eggNOG" id="ENOG502S89R">
    <property type="taxonomic scope" value="Eukaryota"/>
</dbReference>
<keyword evidence="4" id="KW-1185">Reference proteome</keyword>
<dbReference type="Proteomes" id="UP000005627">
    <property type="component" value="Chromosome 1"/>
</dbReference>
<evidence type="ECO:0000313" key="4">
    <source>
        <dbReference type="Proteomes" id="UP000005627"/>
    </source>
</evidence>
<evidence type="ECO:0000259" key="2">
    <source>
        <dbReference type="Pfam" id="PF13873"/>
    </source>
</evidence>